<dbReference type="EMBL" id="BAABKY010000001">
    <property type="protein sequence ID" value="GAA5068882.1"/>
    <property type="molecule type" value="Genomic_DNA"/>
</dbReference>
<dbReference type="Proteomes" id="UP001501083">
    <property type="component" value="Unassembled WGS sequence"/>
</dbReference>
<feature type="domain" description="DUF7674" evidence="1">
    <location>
        <begin position="28"/>
        <end position="137"/>
    </location>
</feature>
<evidence type="ECO:0000313" key="3">
    <source>
        <dbReference type="Proteomes" id="UP001501083"/>
    </source>
</evidence>
<protein>
    <recommendedName>
        <fullName evidence="1">DUF7674 domain-containing protein</fullName>
    </recommendedName>
</protein>
<reference evidence="3" key="1">
    <citation type="journal article" date="2019" name="Int. J. Syst. Evol. Microbiol.">
        <title>The Global Catalogue of Microorganisms (GCM) 10K type strain sequencing project: providing services to taxonomists for standard genome sequencing and annotation.</title>
        <authorList>
            <consortium name="The Broad Institute Genomics Platform"/>
            <consortium name="The Broad Institute Genome Sequencing Center for Infectious Disease"/>
            <person name="Wu L."/>
            <person name="Ma J."/>
        </authorList>
    </citation>
    <scope>NUCLEOTIDE SEQUENCE [LARGE SCALE GENOMIC DNA]</scope>
    <source>
        <strain evidence="3">JCM 19212</strain>
    </source>
</reference>
<sequence length="142" mass="16114">MLDPCSRSIPDILHPMNYDQAAMELASRVRRRFPEEASRTDLWLEERGSADLPQSGYLWIEAFAGRVTDAVRDRRSANVIELTGFFAVEYREGSAAVQHIIDVAFAENILFGIDADARRWAWPHIATAIRQLYAGIWGVPRP</sequence>
<evidence type="ECO:0000259" key="1">
    <source>
        <dbReference type="Pfam" id="PF24722"/>
    </source>
</evidence>
<evidence type="ECO:0000313" key="2">
    <source>
        <dbReference type="EMBL" id="GAA5068882.1"/>
    </source>
</evidence>
<comment type="caution">
    <text evidence="2">The sequence shown here is derived from an EMBL/GenBank/DDBJ whole genome shotgun (WGS) entry which is preliminary data.</text>
</comment>
<name>A0ABP9L5D1_9GAMM</name>
<accession>A0ABP9L5D1</accession>
<proteinExistence type="predicted"/>
<organism evidence="2 3">
    <name type="scientific">Lysobacter panacisoli</name>
    <dbReference type="NCBI Taxonomy" id="1255263"/>
    <lineage>
        <taxon>Bacteria</taxon>
        <taxon>Pseudomonadati</taxon>
        <taxon>Pseudomonadota</taxon>
        <taxon>Gammaproteobacteria</taxon>
        <taxon>Lysobacterales</taxon>
        <taxon>Lysobacteraceae</taxon>
        <taxon>Lysobacter</taxon>
    </lineage>
</organism>
<keyword evidence="3" id="KW-1185">Reference proteome</keyword>
<gene>
    <name evidence="2" type="ORF">GCM10025759_05070</name>
</gene>
<dbReference type="Pfam" id="PF24722">
    <property type="entry name" value="DUF7674"/>
    <property type="match status" value="1"/>
</dbReference>
<dbReference type="InterPro" id="IPR056091">
    <property type="entry name" value="DUF7674"/>
</dbReference>